<dbReference type="PANTHER" id="PTHR48207:SF3">
    <property type="entry name" value="SUCCINATE--HYDROXYMETHYLGLUTARATE COA-TRANSFERASE"/>
    <property type="match status" value="1"/>
</dbReference>
<dbReference type="InterPro" id="IPR003673">
    <property type="entry name" value="CoA-Trfase_fam_III"/>
</dbReference>
<feature type="region of interest" description="Disordered" evidence="2">
    <location>
        <begin position="387"/>
        <end position="450"/>
    </location>
</feature>
<dbReference type="Proteomes" id="UP000641932">
    <property type="component" value="Unassembled WGS sequence"/>
</dbReference>
<dbReference type="Gene3D" id="3.40.50.10540">
    <property type="entry name" value="Crotonobetainyl-coa:carnitine coa-transferase, domain 1"/>
    <property type="match status" value="1"/>
</dbReference>
<comment type="caution">
    <text evidence="3">The sequence shown here is derived from an EMBL/GenBank/DDBJ whole genome shotgun (WGS) entry which is preliminary data.</text>
</comment>
<gene>
    <name evidence="3" type="ORF">GCM10012280_56500</name>
</gene>
<reference evidence="3" key="1">
    <citation type="journal article" date="2014" name="Int. J. Syst. Evol. Microbiol.">
        <title>Complete genome sequence of Corynebacterium casei LMG S-19264T (=DSM 44701T), isolated from a smear-ripened cheese.</title>
        <authorList>
            <consortium name="US DOE Joint Genome Institute (JGI-PGF)"/>
            <person name="Walter F."/>
            <person name="Albersmeier A."/>
            <person name="Kalinowski J."/>
            <person name="Ruckert C."/>
        </authorList>
    </citation>
    <scope>NUCLEOTIDE SEQUENCE</scope>
    <source>
        <strain evidence="3">CGMCC 4.7201</strain>
    </source>
</reference>
<evidence type="ECO:0000256" key="1">
    <source>
        <dbReference type="ARBA" id="ARBA00022679"/>
    </source>
</evidence>
<dbReference type="GO" id="GO:0008410">
    <property type="term" value="F:CoA-transferase activity"/>
    <property type="evidence" value="ECO:0007669"/>
    <property type="project" value="TreeGrafter"/>
</dbReference>
<accession>A0A917ZWD5</accession>
<keyword evidence="1 3" id="KW-0808">Transferase</keyword>
<dbReference type="InterPro" id="IPR050483">
    <property type="entry name" value="CoA-transferase_III_domain"/>
</dbReference>
<dbReference type="PANTHER" id="PTHR48207">
    <property type="entry name" value="SUCCINATE--HYDROXYMETHYLGLUTARATE COA-TRANSFERASE"/>
    <property type="match status" value="1"/>
</dbReference>
<protein>
    <submittedName>
        <fullName evidence="3">CoA transferase</fullName>
    </submittedName>
</protein>
<sequence>MNGPLSGLVVLDLSRALAGPHAAMMLGDMGARVIKVENPSGGDDSRGWGPPFVGPEDALESTYFLSCNRNKESVVLDLKSQDGRGALSRMVRRSDVLVENFRTGVLDRLGFPVEELHRLNPRLIVLSITGFGHDGPEGGRPGYDQIAQGEAGLMSLTGPDPDHPTRVGVPIADLLAGIYGAYGVVAALHERERTGLGRVVRTSLLAAVVGVHAFQGTNYTVAGRVGRAQGNLHPSLQPYGAYRCRDAVIQVAVGSQGLWSRFAPMVGLDPADPRFAANADRVERAAELAEHINAAFAERDVDELLAELSAAGIPAGEVRTLDRVYEWEQTHSQGLVVDVDHPTLGRVRLPGPPIRFDGGIRQRHAAPPVLGEHTQAVLAWLDHHDGDADAAGLPRPAGKDSPTGQDGPTGPARAPVGVPPLPGAAARGEHAAPRAVDESHSRPCAPVGRR</sequence>
<dbReference type="Pfam" id="PF02515">
    <property type="entry name" value="CoA_transf_3"/>
    <property type="match status" value="1"/>
</dbReference>
<reference evidence="3" key="2">
    <citation type="submission" date="2020-09" db="EMBL/GenBank/DDBJ databases">
        <authorList>
            <person name="Sun Q."/>
            <person name="Zhou Y."/>
        </authorList>
    </citation>
    <scope>NUCLEOTIDE SEQUENCE</scope>
    <source>
        <strain evidence="3">CGMCC 4.7201</strain>
    </source>
</reference>
<dbReference type="InterPro" id="IPR044855">
    <property type="entry name" value="CoA-Trfase_III_dom3_sf"/>
</dbReference>
<evidence type="ECO:0000256" key="2">
    <source>
        <dbReference type="SAM" id="MobiDB-lite"/>
    </source>
</evidence>
<dbReference type="EMBL" id="BMMS01000029">
    <property type="protein sequence ID" value="GGO96611.1"/>
    <property type="molecule type" value="Genomic_DNA"/>
</dbReference>
<keyword evidence="4" id="KW-1185">Reference proteome</keyword>
<evidence type="ECO:0000313" key="3">
    <source>
        <dbReference type="EMBL" id="GGO96611.1"/>
    </source>
</evidence>
<proteinExistence type="predicted"/>
<evidence type="ECO:0000313" key="4">
    <source>
        <dbReference type="Proteomes" id="UP000641932"/>
    </source>
</evidence>
<dbReference type="RefSeq" id="WP_189134644.1">
    <property type="nucleotide sequence ID" value="NZ_BMMS01000029.1"/>
</dbReference>
<dbReference type="InterPro" id="IPR023606">
    <property type="entry name" value="CoA-Trfase_III_dom_1_sf"/>
</dbReference>
<feature type="compositionally biased region" description="Basic and acidic residues" evidence="2">
    <location>
        <begin position="427"/>
        <end position="441"/>
    </location>
</feature>
<dbReference type="AlphaFoldDB" id="A0A917ZWD5"/>
<dbReference type="Gene3D" id="3.30.1540.10">
    <property type="entry name" value="formyl-coa transferase, domain 3"/>
    <property type="match status" value="1"/>
</dbReference>
<dbReference type="SUPFAM" id="SSF89796">
    <property type="entry name" value="CoA-transferase family III (CaiB/BaiF)"/>
    <property type="match status" value="1"/>
</dbReference>
<name>A0A917ZWD5_9ACTN</name>
<organism evidence="3 4">
    <name type="scientific">Wenjunlia tyrosinilytica</name>
    <dbReference type="NCBI Taxonomy" id="1544741"/>
    <lineage>
        <taxon>Bacteria</taxon>
        <taxon>Bacillati</taxon>
        <taxon>Actinomycetota</taxon>
        <taxon>Actinomycetes</taxon>
        <taxon>Kitasatosporales</taxon>
        <taxon>Streptomycetaceae</taxon>
        <taxon>Wenjunlia</taxon>
    </lineage>
</organism>